<dbReference type="EMBL" id="KZ678134">
    <property type="protein sequence ID" value="PSN68366.1"/>
    <property type="molecule type" value="Genomic_DNA"/>
</dbReference>
<feature type="compositionally biased region" description="Acidic residues" evidence="1">
    <location>
        <begin position="99"/>
        <end position="117"/>
    </location>
</feature>
<feature type="non-terminal residue" evidence="2">
    <location>
        <position position="158"/>
    </location>
</feature>
<dbReference type="AlphaFoldDB" id="A0A2T2NSW4"/>
<feature type="region of interest" description="Disordered" evidence="1">
    <location>
        <begin position="65"/>
        <end position="158"/>
    </location>
</feature>
<evidence type="ECO:0000313" key="2">
    <source>
        <dbReference type="EMBL" id="PSN68366.1"/>
    </source>
</evidence>
<organism evidence="2 3">
    <name type="scientific">Corynespora cassiicola Philippines</name>
    <dbReference type="NCBI Taxonomy" id="1448308"/>
    <lineage>
        <taxon>Eukaryota</taxon>
        <taxon>Fungi</taxon>
        <taxon>Dikarya</taxon>
        <taxon>Ascomycota</taxon>
        <taxon>Pezizomycotina</taxon>
        <taxon>Dothideomycetes</taxon>
        <taxon>Pleosporomycetidae</taxon>
        <taxon>Pleosporales</taxon>
        <taxon>Corynesporascaceae</taxon>
        <taxon>Corynespora</taxon>
    </lineage>
</organism>
<sequence>MCFLLRLDHITCGHSTALEQHCVNAPLSKIRGTKRCSTVRQHSRPILTRQKCAHCNGPRYFARRGGLADRGGKNNAATVMPHERMESHDSGYVSAVIHEEDEEDEGDQGDEEEEEDYALSPRASRAVKPKQREQPKPPARLRSPGRRPSWRPNLKREL</sequence>
<keyword evidence="3" id="KW-1185">Reference proteome</keyword>
<evidence type="ECO:0000256" key="1">
    <source>
        <dbReference type="SAM" id="MobiDB-lite"/>
    </source>
</evidence>
<reference evidence="2 3" key="1">
    <citation type="journal article" date="2018" name="Front. Microbiol.">
        <title>Genome-Wide Analysis of Corynespora cassiicola Leaf Fall Disease Putative Effectors.</title>
        <authorList>
            <person name="Lopez D."/>
            <person name="Ribeiro S."/>
            <person name="Label P."/>
            <person name="Fumanal B."/>
            <person name="Venisse J.S."/>
            <person name="Kohler A."/>
            <person name="de Oliveira R.R."/>
            <person name="Labutti K."/>
            <person name="Lipzen A."/>
            <person name="Lail K."/>
            <person name="Bauer D."/>
            <person name="Ohm R.A."/>
            <person name="Barry K.W."/>
            <person name="Spatafora J."/>
            <person name="Grigoriev I.V."/>
            <person name="Martin F.M."/>
            <person name="Pujade-Renaud V."/>
        </authorList>
    </citation>
    <scope>NUCLEOTIDE SEQUENCE [LARGE SCALE GENOMIC DNA]</scope>
    <source>
        <strain evidence="2 3">Philippines</strain>
    </source>
</reference>
<proteinExistence type="predicted"/>
<accession>A0A2T2NSW4</accession>
<dbReference type="OrthoDB" id="3795884at2759"/>
<gene>
    <name evidence="2" type="ORF">BS50DRAFT_463760</name>
</gene>
<name>A0A2T2NSW4_CORCC</name>
<evidence type="ECO:0000313" key="3">
    <source>
        <dbReference type="Proteomes" id="UP000240883"/>
    </source>
</evidence>
<protein>
    <submittedName>
        <fullName evidence="2">Uncharacterized protein</fullName>
    </submittedName>
</protein>
<dbReference type="Proteomes" id="UP000240883">
    <property type="component" value="Unassembled WGS sequence"/>
</dbReference>